<reference evidence="3" key="1">
    <citation type="journal article" date="2019" name="Int. J. Syst. Evol. Microbiol.">
        <title>The Global Catalogue of Microorganisms (GCM) 10K type strain sequencing project: providing services to taxonomists for standard genome sequencing and annotation.</title>
        <authorList>
            <consortium name="The Broad Institute Genomics Platform"/>
            <consortium name="The Broad Institute Genome Sequencing Center for Infectious Disease"/>
            <person name="Wu L."/>
            <person name="Ma J."/>
        </authorList>
    </citation>
    <scope>NUCLEOTIDE SEQUENCE [LARGE SCALE GENOMIC DNA]</scope>
    <source>
        <strain evidence="3">CGMCC 1.12922</strain>
    </source>
</reference>
<dbReference type="RefSeq" id="WP_188526305.1">
    <property type="nucleotide sequence ID" value="NZ_BMGI01000001.1"/>
</dbReference>
<dbReference type="InterPro" id="IPR003848">
    <property type="entry name" value="DUF218"/>
</dbReference>
<dbReference type="Proteomes" id="UP000617355">
    <property type="component" value="Unassembled WGS sequence"/>
</dbReference>
<dbReference type="Pfam" id="PF02698">
    <property type="entry name" value="DUF218"/>
    <property type="match status" value="1"/>
</dbReference>
<keyword evidence="3" id="KW-1185">Reference proteome</keyword>
<protein>
    <recommendedName>
        <fullName evidence="1">DUF218 domain-containing protein</fullName>
    </recommendedName>
</protein>
<sequence>MTKPVAIVLGAAVWAGGVASPTLRRRAETAAALYHAGKVGGIVATGGEGAHRPTEAEAVRDILTGLGVPENVIALETRSRNTLENIAFSRDLLPEGAKVVLVSDAWHLPRARLVARRLGLEASGACPPLRGTRALVTVRAALREVAALLAYLLHLRR</sequence>
<proteinExistence type="predicted"/>
<gene>
    <name evidence="2" type="ORF">GCM10011358_08040</name>
</gene>
<dbReference type="EMBL" id="BMGI01000001">
    <property type="protein sequence ID" value="GGD25986.1"/>
    <property type="molecule type" value="Genomic_DNA"/>
</dbReference>
<dbReference type="Gene3D" id="3.40.50.620">
    <property type="entry name" value="HUPs"/>
    <property type="match status" value="1"/>
</dbReference>
<dbReference type="InterPro" id="IPR014729">
    <property type="entry name" value="Rossmann-like_a/b/a_fold"/>
</dbReference>
<evidence type="ECO:0000313" key="2">
    <source>
        <dbReference type="EMBL" id="GGD25986.1"/>
    </source>
</evidence>
<dbReference type="PANTHER" id="PTHR30336:SF20">
    <property type="entry name" value="DUF218 DOMAIN-CONTAINING PROTEIN"/>
    <property type="match status" value="1"/>
</dbReference>
<accession>A0ABQ1QFS7</accession>
<name>A0ABQ1QFS7_9RHOB</name>
<evidence type="ECO:0000313" key="3">
    <source>
        <dbReference type="Proteomes" id="UP000617355"/>
    </source>
</evidence>
<dbReference type="CDD" id="cd06259">
    <property type="entry name" value="YdcF-like"/>
    <property type="match status" value="1"/>
</dbReference>
<evidence type="ECO:0000259" key="1">
    <source>
        <dbReference type="Pfam" id="PF02698"/>
    </source>
</evidence>
<dbReference type="PANTHER" id="PTHR30336">
    <property type="entry name" value="INNER MEMBRANE PROTEIN, PROBABLE PERMEASE"/>
    <property type="match status" value="1"/>
</dbReference>
<organism evidence="2 3">
    <name type="scientific">Sinisalibacter lacisalsi</name>
    <dbReference type="NCBI Taxonomy" id="1526570"/>
    <lineage>
        <taxon>Bacteria</taxon>
        <taxon>Pseudomonadati</taxon>
        <taxon>Pseudomonadota</taxon>
        <taxon>Alphaproteobacteria</taxon>
        <taxon>Rhodobacterales</taxon>
        <taxon>Roseobacteraceae</taxon>
        <taxon>Sinisalibacter</taxon>
    </lineage>
</organism>
<dbReference type="InterPro" id="IPR051599">
    <property type="entry name" value="Cell_Envelope_Assoc"/>
</dbReference>
<feature type="domain" description="DUF218" evidence="1">
    <location>
        <begin position="5"/>
        <end position="146"/>
    </location>
</feature>
<comment type="caution">
    <text evidence="2">The sequence shown here is derived from an EMBL/GenBank/DDBJ whole genome shotgun (WGS) entry which is preliminary data.</text>
</comment>